<feature type="transmembrane region" description="Helical" evidence="2">
    <location>
        <begin position="254"/>
        <end position="275"/>
    </location>
</feature>
<evidence type="ECO:0000313" key="5">
    <source>
        <dbReference type="Proteomes" id="UP000799778"/>
    </source>
</evidence>
<protein>
    <recommendedName>
        <fullName evidence="3">Mitochondrial adapter protein MCP1 transmembrane domain-containing protein</fullName>
    </recommendedName>
</protein>
<feature type="transmembrane region" description="Helical" evidence="2">
    <location>
        <begin position="68"/>
        <end position="88"/>
    </location>
</feature>
<feature type="region of interest" description="Disordered" evidence="1">
    <location>
        <begin position="1"/>
        <end position="27"/>
    </location>
</feature>
<evidence type="ECO:0000259" key="3">
    <source>
        <dbReference type="Pfam" id="PF07950"/>
    </source>
</evidence>
<dbReference type="Proteomes" id="UP000799778">
    <property type="component" value="Unassembled WGS sequence"/>
</dbReference>
<dbReference type="InterPro" id="IPR012472">
    <property type="entry name" value="MCP1_TM"/>
</dbReference>
<proteinExistence type="predicted"/>
<dbReference type="GO" id="GO:0007005">
    <property type="term" value="P:mitochondrion organization"/>
    <property type="evidence" value="ECO:0007669"/>
    <property type="project" value="TreeGrafter"/>
</dbReference>
<dbReference type="RefSeq" id="XP_033389860.1">
    <property type="nucleotide sequence ID" value="XM_033526647.1"/>
</dbReference>
<keyword evidence="2" id="KW-1133">Transmembrane helix</keyword>
<feature type="transmembrane region" description="Helical" evidence="2">
    <location>
        <begin position="196"/>
        <end position="221"/>
    </location>
</feature>
<dbReference type="GeneID" id="54284044"/>
<evidence type="ECO:0000313" key="4">
    <source>
        <dbReference type="EMBL" id="KAF2021521.1"/>
    </source>
</evidence>
<feature type="non-terminal residue" evidence="4">
    <location>
        <position position="302"/>
    </location>
</feature>
<evidence type="ECO:0000256" key="2">
    <source>
        <dbReference type="SAM" id="Phobius"/>
    </source>
</evidence>
<feature type="transmembrane region" description="Helical" evidence="2">
    <location>
        <begin position="152"/>
        <end position="176"/>
    </location>
</feature>
<feature type="domain" description="Mitochondrial adapter protein MCP1 transmembrane" evidence="3">
    <location>
        <begin position="169"/>
        <end position="279"/>
    </location>
</feature>
<keyword evidence="2" id="KW-0472">Membrane</keyword>
<dbReference type="AlphaFoldDB" id="A0A6A5Y9T6"/>
<sequence length="302" mass="33990">MPNTPPETPDRGEELISLTEVEPSPVEETPAEFKNEYFPPQASRTSTLGLGNHGPAYYLNRVQKYSSYAFTVFSAFHIANTSIIPLFTKSVSESNRYLLLTRPYYQSFLTEPLLVGIPLVAHVASGVALRFYRRHQALQRYGAETHQDRKLIPWPSFSGISILGYALVPLAGFHWWTTRFLPLYMHGDNSMISLSYVSHGFALHPIVSFAGFTALISVSAWHFTWGWARWLGLTPDQVTYTNAPRQLVKKRRWYSINALSALLAGLWLAGGLGVVGREGKTGGWVGKEFDDLYNSMPILFRL</sequence>
<feature type="transmembrane region" description="Helical" evidence="2">
    <location>
        <begin position="108"/>
        <end position="132"/>
    </location>
</feature>
<dbReference type="PANTHER" id="PTHR38409">
    <property type="entry name" value="MDM10-COMPLEMENTING PROTEIN 1"/>
    <property type="match status" value="1"/>
</dbReference>
<keyword evidence="5" id="KW-1185">Reference proteome</keyword>
<keyword evidence="2" id="KW-0812">Transmembrane</keyword>
<name>A0A6A5Y9T6_9PLEO</name>
<accession>A0A6A5Y9T6</accession>
<evidence type="ECO:0000256" key="1">
    <source>
        <dbReference type="SAM" id="MobiDB-lite"/>
    </source>
</evidence>
<gene>
    <name evidence="4" type="ORF">BU24DRAFT_417162</name>
</gene>
<organism evidence="4 5">
    <name type="scientific">Aaosphaeria arxii CBS 175.79</name>
    <dbReference type="NCBI Taxonomy" id="1450172"/>
    <lineage>
        <taxon>Eukaryota</taxon>
        <taxon>Fungi</taxon>
        <taxon>Dikarya</taxon>
        <taxon>Ascomycota</taxon>
        <taxon>Pezizomycotina</taxon>
        <taxon>Dothideomycetes</taxon>
        <taxon>Pleosporomycetidae</taxon>
        <taxon>Pleosporales</taxon>
        <taxon>Pleosporales incertae sedis</taxon>
        <taxon>Aaosphaeria</taxon>
    </lineage>
</organism>
<dbReference type="GO" id="GO:0005741">
    <property type="term" value="C:mitochondrial outer membrane"/>
    <property type="evidence" value="ECO:0007669"/>
    <property type="project" value="TreeGrafter"/>
</dbReference>
<dbReference type="InterPro" id="IPR039960">
    <property type="entry name" value="MCP1"/>
</dbReference>
<dbReference type="EMBL" id="ML978066">
    <property type="protein sequence ID" value="KAF2021521.1"/>
    <property type="molecule type" value="Genomic_DNA"/>
</dbReference>
<reference evidence="4" key="1">
    <citation type="journal article" date="2020" name="Stud. Mycol.">
        <title>101 Dothideomycetes genomes: a test case for predicting lifestyles and emergence of pathogens.</title>
        <authorList>
            <person name="Haridas S."/>
            <person name="Albert R."/>
            <person name="Binder M."/>
            <person name="Bloem J."/>
            <person name="Labutti K."/>
            <person name="Salamov A."/>
            <person name="Andreopoulos B."/>
            <person name="Baker S."/>
            <person name="Barry K."/>
            <person name="Bills G."/>
            <person name="Bluhm B."/>
            <person name="Cannon C."/>
            <person name="Castanera R."/>
            <person name="Culley D."/>
            <person name="Daum C."/>
            <person name="Ezra D."/>
            <person name="Gonzalez J."/>
            <person name="Henrissat B."/>
            <person name="Kuo A."/>
            <person name="Liang C."/>
            <person name="Lipzen A."/>
            <person name="Lutzoni F."/>
            <person name="Magnuson J."/>
            <person name="Mondo S."/>
            <person name="Nolan M."/>
            <person name="Ohm R."/>
            <person name="Pangilinan J."/>
            <person name="Park H.-J."/>
            <person name="Ramirez L."/>
            <person name="Alfaro M."/>
            <person name="Sun H."/>
            <person name="Tritt A."/>
            <person name="Yoshinaga Y."/>
            <person name="Zwiers L.-H."/>
            <person name="Turgeon B."/>
            <person name="Goodwin S."/>
            <person name="Spatafora J."/>
            <person name="Crous P."/>
            <person name="Grigoriev I."/>
        </authorList>
    </citation>
    <scope>NUCLEOTIDE SEQUENCE</scope>
    <source>
        <strain evidence="4">CBS 175.79</strain>
    </source>
</reference>
<dbReference type="GO" id="GO:0055088">
    <property type="term" value="P:lipid homeostasis"/>
    <property type="evidence" value="ECO:0007669"/>
    <property type="project" value="InterPro"/>
</dbReference>
<dbReference type="OrthoDB" id="10259513at2759"/>
<dbReference type="Pfam" id="PF07950">
    <property type="entry name" value="MCP1_TM"/>
    <property type="match status" value="1"/>
</dbReference>
<dbReference type="PANTHER" id="PTHR38409:SF1">
    <property type="entry name" value="MITOCHONDRIAL ADAPTER PROTEIN MCP1"/>
    <property type="match status" value="1"/>
</dbReference>